<dbReference type="Pfam" id="PF13630">
    <property type="entry name" value="SdpI"/>
    <property type="match status" value="1"/>
</dbReference>
<reference evidence="2 3" key="1">
    <citation type="submission" date="2020-07" db="EMBL/GenBank/DDBJ databases">
        <title>non toxigenic Corynebacterium sp. nov from a clinical source.</title>
        <authorList>
            <person name="Bernier A.-M."/>
            <person name="Bernard K."/>
        </authorList>
    </citation>
    <scope>NUCLEOTIDE SEQUENCE [LARGE SCALE GENOMIC DNA]</scope>
    <source>
        <strain evidence="3">NML 93-0612</strain>
    </source>
</reference>
<feature type="transmembrane region" description="Helical" evidence="1">
    <location>
        <begin position="81"/>
        <end position="103"/>
    </location>
</feature>
<organism evidence="2 3">
    <name type="scientific">Corynebacterium hindlerae</name>
    <dbReference type="NCBI Taxonomy" id="699041"/>
    <lineage>
        <taxon>Bacteria</taxon>
        <taxon>Bacillati</taxon>
        <taxon>Actinomycetota</taxon>
        <taxon>Actinomycetes</taxon>
        <taxon>Mycobacteriales</taxon>
        <taxon>Corynebacteriaceae</taxon>
        <taxon>Corynebacterium</taxon>
    </lineage>
</organism>
<keyword evidence="1" id="KW-0472">Membrane</keyword>
<dbReference type="Proteomes" id="UP000515570">
    <property type="component" value="Chromosome"/>
</dbReference>
<accession>A0A7G5FCB0</accession>
<protein>
    <submittedName>
        <fullName evidence="2">SdpI family protein</fullName>
    </submittedName>
</protein>
<sequence>MTIISIVVLVLAVLAMAVGMLAWTRHLPGNGLVGLKVPEVRKSKETWDVAHAVAAPMWTAAGVSMLFGGLVGLRLSTLPGLIFLIVTVFVALVFLGIGANLGAKATYLMDRQEDEGCGDSCGCGSEEEKPEVDVAALRRAMGSDS</sequence>
<dbReference type="InterPro" id="IPR025962">
    <property type="entry name" value="SdpI/YhfL"/>
</dbReference>
<keyword evidence="1" id="KW-1133">Transmembrane helix</keyword>
<evidence type="ECO:0000256" key="1">
    <source>
        <dbReference type="SAM" id="Phobius"/>
    </source>
</evidence>
<keyword evidence="1" id="KW-0812">Transmembrane</keyword>
<dbReference type="RefSeq" id="WP_182385060.1">
    <property type="nucleotide sequence ID" value="NZ_CP059833.1"/>
</dbReference>
<keyword evidence="3" id="KW-1185">Reference proteome</keyword>
<dbReference type="AlphaFoldDB" id="A0A7G5FCB0"/>
<proteinExistence type="predicted"/>
<evidence type="ECO:0000313" key="2">
    <source>
        <dbReference type="EMBL" id="QMV84251.1"/>
    </source>
</evidence>
<dbReference type="EMBL" id="CP059833">
    <property type="protein sequence ID" value="QMV84251.1"/>
    <property type="molecule type" value="Genomic_DNA"/>
</dbReference>
<feature type="transmembrane region" description="Helical" evidence="1">
    <location>
        <begin position="6"/>
        <end position="28"/>
    </location>
</feature>
<evidence type="ECO:0000313" key="3">
    <source>
        <dbReference type="Proteomes" id="UP000515570"/>
    </source>
</evidence>
<gene>
    <name evidence="2" type="ORF">HW450_07635</name>
</gene>
<feature type="transmembrane region" description="Helical" evidence="1">
    <location>
        <begin position="49"/>
        <end position="75"/>
    </location>
</feature>
<name>A0A7G5FCB0_9CORY</name>